<dbReference type="PANTHER" id="PTHR11365">
    <property type="entry name" value="5-OXOPROLINASE RELATED"/>
    <property type="match status" value="1"/>
</dbReference>
<name>A0ABW3VBR2_9PSEU</name>
<gene>
    <name evidence="3" type="ORF">ACFQ34_03255</name>
</gene>
<evidence type="ECO:0000259" key="2">
    <source>
        <dbReference type="Pfam" id="PF05378"/>
    </source>
</evidence>
<accession>A0ABW3VBR2</accession>
<organism evidence="3 4">
    <name type="scientific">Pseudonocardia benzenivorans</name>
    <dbReference type="NCBI Taxonomy" id="228005"/>
    <lineage>
        <taxon>Bacteria</taxon>
        <taxon>Bacillati</taxon>
        <taxon>Actinomycetota</taxon>
        <taxon>Actinomycetes</taxon>
        <taxon>Pseudonocardiales</taxon>
        <taxon>Pseudonocardiaceae</taxon>
        <taxon>Pseudonocardia</taxon>
    </lineage>
</organism>
<dbReference type="InterPro" id="IPR045079">
    <property type="entry name" value="Oxoprolinase-like"/>
</dbReference>
<evidence type="ECO:0000313" key="3">
    <source>
        <dbReference type="EMBL" id="MFD1232293.1"/>
    </source>
</evidence>
<dbReference type="InterPro" id="IPR043129">
    <property type="entry name" value="ATPase_NBD"/>
</dbReference>
<dbReference type="InterPro" id="IPR008040">
    <property type="entry name" value="Hydant_A_N"/>
</dbReference>
<feature type="domain" description="Hydantoinase/oxoprolinase N-terminal" evidence="2">
    <location>
        <begin position="5"/>
        <end position="171"/>
    </location>
</feature>
<comment type="caution">
    <text evidence="3">The sequence shown here is derived from an EMBL/GenBank/DDBJ whole genome shotgun (WGS) entry which is preliminary data.</text>
</comment>
<sequence>MSELRIGIDVGGTNTDAVVVDEAGTILAAEKLPTTAAVFEGIRAALDAVLGQVDPGAVGQVMLGTTHPVNAIIGRTGLGRVGVLRVAAPATTSVPPFAGWPEDLTAQVRGPVAIVRGGHGYDGAPAAALDEDAVRLFAKDCAGTVDAIAVTAMSSPVNDEHERRAAEIVADVLAGTVAVTESREVGGIGLLERENSAILNSALVGIGRTVAEGLITALGERGLSPDLFLTQNDGTLLTVEEALRRPVLTIGSGPTNSMRGAAYLSGLTDAVVMDVGGTSTDVGLLVGGFPRESALAVEIGGVRTNYRMPDLIAVGLGGGTVVDVSGAGAPVIGPRSVAHRLTSEALVFGGTVLTLSDVSTAAGRSAIGDPALARVDPPAVHRVLASVDRQIAALADRIKASRGTQPLIAVGGGAHLVPEHIEGISAVHRHEHGGVANAIGAAIAEASGSVDRTFAYADGGREACLDEARRLAVEQAVRAGADPARVRITMITEVPMSYMPGNSVRVQAKAAGPLLARR</sequence>
<dbReference type="PANTHER" id="PTHR11365:SF10">
    <property type="entry name" value="HYDANTOINASE_OXOPROLINASE"/>
    <property type="match status" value="1"/>
</dbReference>
<feature type="domain" description="Hydantoinase A/oxoprolinase" evidence="1">
    <location>
        <begin position="193"/>
        <end position="364"/>
    </location>
</feature>
<dbReference type="Pfam" id="PF01968">
    <property type="entry name" value="Hydantoinase_A"/>
    <property type="match status" value="1"/>
</dbReference>
<dbReference type="EMBL" id="JBHTMB010000021">
    <property type="protein sequence ID" value="MFD1232293.1"/>
    <property type="molecule type" value="Genomic_DNA"/>
</dbReference>
<dbReference type="SUPFAM" id="SSF53067">
    <property type="entry name" value="Actin-like ATPase domain"/>
    <property type="match status" value="1"/>
</dbReference>
<evidence type="ECO:0000259" key="1">
    <source>
        <dbReference type="Pfam" id="PF01968"/>
    </source>
</evidence>
<evidence type="ECO:0000313" key="4">
    <source>
        <dbReference type="Proteomes" id="UP001597182"/>
    </source>
</evidence>
<dbReference type="Proteomes" id="UP001597182">
    <property type="component" value="Unassembled WGS sequence"/>
</dbReference>
<dbReference type="Pfam" id="PF05378">
    <property type="entry name" value="Hydant_A_N"/>
    <property type="match status" value="1"/>
</dbReference>
<protein>
    <submittedName>
        <fullName evidence="3">Hydantoinase/oxoprolinase N-terminal domain-containing protein</fullName>
    </submittedName>
</protein>
<dbReference type="Gene3D" id="3.30.420.40">
    <property type="match status" value="1"/>
</dbReference>
<keyword evidence="4" id="KW-1185">Reference proteome</keyword>
<dbReference type="RefSeq" id="WP_013675204.1">
    <property type="nucleotide sequence ID" value="NZ_BAABKS010000074.1"/>
</dbReference>
<proteinExistence type="predicted"/>
<reference evidence="4" key="1">
    <citation type="journal article" date="2019" name="Int. J. Syst. Evol. Microbiol.">
        <title>The Global Catalogue of Microorganisms (GCM) 10K type strain sequencing project: providing services to taxonomists for standard genome sequencing and annotation.</title>
        <authorList>
            <consortium name="The Broad Institute Genomics Platform"/>
            <consortium name="The Broad Institute Genome Sequencing Center for Infectious Disease"/>
            <person name="Wu L."/>
            <person name="Ma J."/>
        </authorList>
    </citation>
    <scope>NUCLEOTIDE SEQUENCE [LARGE SCALE GENOMIC DNA]</scope>
    <source>
        <strain evidence="4">CCUG 49018</strain>
    </source>
</reference>
<dbReference type="InterPro" id="IPR002821">
    <property type="entry name" value="Hydantoinase_A"/>
</dbReference>